<evidence type="ECO:0000313" key="2">
    <source>
        <dbReference type="Proteomes" id="UP001185331"/>
    </source>
</evidence>
<dbReference type="AlphaFoldDB" id="A0AAE4BL76"/>
<reference evidence="1" key="1">
    <citation type="submission" date="2023-07" db="EMBL/GenBank/DDBJ databases">
        <title>Sorghum-associated microbial communities from plants grown in Nebraska, USA.</title>
        <authorList>
            <person name="Schachtman D."/>
        </authorList>
    </citation>
    <scope>NUCLEOTIDE SEQUENCE</scope>
    <source>
        <strain evidence="1">BE330</strain>
    </source>
</reference>
<proteinExistence type="predicted"/>
<gene>
    <name evidence="1" type="ORF">J2Y00_002240</name>
</gene>
<evidence type="ECO:0000313" key="1">
    <source>
        <dbReference type="EMBL" id="MDR6218643.1"/>
    </source>
</evidence>
<comment type="caution">
    <text evidence="1">The sequence shown here is derived from an EMBL/GenBank/DDBJ whole genome shotgun (WGS) entry which is preliminary data.</text>
</comment>
<organism evidence="1 2">
    <name type="scientific">Deinococcus soli</name>
    <name type="common">ex Cha et al. 2016</name>
    <dbReference type="NCBI Taxonomy" id="1309411"/>
    <lineage>
        <taxon>Bacteria</taxon>
        <taxon>Thermotogati</taxon>
        <taxon>Deinococcota</taxon>
        <taxon>Deinococci</taxon>
        <taxon>Deinococcales</taxon>
        <taxon>Deinococcaceae</taxon>
        <taxon>Deinococcus</taxon>
    </lineage>
</organism>
<name>A0AAE4BL76_9DEIO</name>
<dbReference type="RefSeq" id="WP_309853098.1">
    <property type="nucleotide sequence ID" value="NZ_JAVDQJ010000004.1"/>
</dbReference>
<accession>A0AAE4BL76</accession>
<dbReference type="Proteomes" id="UP001185331">
    <property type="component" value="Unassembled WGS sequence"/>
</dbReference>
<dbReference type="EMBL" id="JAVDQK010000005">
    <property type="protein sequence ID" value="MDR6218643.1"/>
    <property type="molecule type" value="Genomic_DNA"/>
</dbReference>
<sequence>MTRPITHDLRQALTHYALHTTPLRPHETLRFFASSLRTLDEVRQNAAPDDLSSATLRQRLTTQRDDLYALLRDTRATRAELDHLILTLKAGRIESESAHNPHNDLIGTLGAARLNPGLTAPARWAALNEFYVNVSPPYALRPAERYAMAVPFDDLHANPGFHAQHPGHPCAQPVRAGQFPTTNFRAALLLEWLTQYASTLPA</sequence>
<protein>
    <submittedName>
        <fullName evidence="1">Uncharacterized protein</fullName>
    </submittedName>
</protein>